<protein>
    <submittedName>
        <fullName evidence="2">Uncharacterized protein</fullName>
    </submittedName>
</protein>
<dbReference type="AlphaFoldDB" id="A0A507D9K0"/>
<dbReference type="VEuPathDB" id="FungiDB:SeMB42_g02514"/>
<dbReference type="Pfam" id="PF05032">
    <property type="entry name" value="Spo12"/>
    <property type="match status" value="1"/>
</dbReference>
<gene>
    <name evidence="2" type="ORF">SeLEV6574_g02265</name>
    <name evidence="3" type="ORF">SeMB42_g02514</name>
</gene>
<sequence>MATNTEQTNTIIAAAAENATNAAASNNHIPFGPGTVPKKGPLARFQQGKGKIRSPSDDLMSPATKKVEEKRNKYLLSKIQPKSLFPTADATNGGNKAQ</sequence>
<proteinExistence type="predicted"/>
<organism evidence="2 5">
    <name type="scientific">Synchytrium endobioticum</name>
    <dbReference type="NCBI Taxonomy" id="286115"/>
    <lineage>
        <taxon>Eukaryota</taxon>
        <taxon>Fungi</taxon>
        <taxon>Fungi incertae sedis</taxon>
        <taxon>Chytridiomycota</taxon>
        <taxon>Chytridiomycota incertae sedis</taxon>
        <taxon>Chytridiomycetes</taxon>
        <taxon>Synchytriales</taxon>
        <taxon>Synchytriaceae</taxon>
        <taxon>Synchytrium</taxon>
    </lineage>
</organism>
<evidence type="ECO:0000313" key="4">
    <source>
        <dbReference type="Proteomes" id="UP000317494"/>
    </source>
</evidence>
<reference evidence="4 5" key="1">
    <citation type="journal article" date="2019" name="Sci. Rep.">
        <title>Comparative genomics of chytrid fungi reveal insights into the obligate biotrophic and pathogenic lifestyle of Synchytrium endobioticum.</title>
        <authorList>
            <person name="van de Vossenberg B.T.L.H."/>
            <person name="Warris S."/>
            <person name="Nguyen H.D.T."/>
            <person name="van Gent-Pelzer M.P.E."/>
            <person name="Joly D.L."/>
            <person name="van de Geest H.C."/>
            <person name="Bonants P.J.M."/>
            <person name="Smith D.S."/>
            <person name="Levesque C.A."/>
            <person name="van der Lee T.A.J."/>
        </authorList>
    </citation>
    <scope>NUCLEOTIDE SEQUENCE [LARGE SCALE GENOMIC DNA]</scope>
    <source>
        <strain evidence="2 5">LEV6574</strain>
        <strain evidence="3 4">MB42</strain>
    </source>
</reference>
<accession>A0A507D9K0</accession>
<feature type="region of interest" description="Disordered" evidence="1">
    <location>
        <begin position="24"/>
        <end position="62"/>
    </location>
</feature>
<evidence type="ECO:0000313" key="2">
    <source>
        <dbReference type="EMBL" id="TPX48055.1"/>
    </source>
</evidence>
<keyword evidence="4" id="KW-1185">Reference proteome</keyword>
<evidence type="ECO:0000313" key="3">
    <source>
        <dbReference type="EMBL" id="TPX49720.1"/>
    </source>
</evidence>
<dbReference type="EMBL" id="QEAN01000078">
    <property type="protein sequence ID" value="TPX49720.1"/>
    <property type="molecule type" value="Genomic_DNA"/>
</dbReference>
<evidence type="ECO:0000313" key="5">
    <source>
        <dbReference type="Proteomes" id="UP000320475"/>
    </source>
</evidence>
<evidence type="ECO:0000256" key="1">
    <source>
        <dbReference type="SAM" id="MobiDB-lite"/>
    </source>
</evidence>
<dbReference type="OrthoDB" id="5578329at2759"/>
<comment type="caution">
    <text evidence="2">The sequence shown here is derived from an EMBL/GenBank/DDBJ whole genome shotgun (WGS) entry which is preliminary data.</text>
</comment>
<name>A0A507D9K0_9FUNG</name>
<dbReference type="Proteomes" id="UP000317494">
    <property type="component" value="Unassembled WGS sequence"/>
</dbReference>
<dbReference type="EMBL" id="QEAM01000061">
    <property type="protein sequence ID" value="TPX48055.1"/>
    <property type="molecule type" value="Genomic_DNA"/>
</dbReference>
<dbReference type="Proteomes" id="UP000320475">
    <property type="component" value="Unassembled WGS sequence"/>
</dbReference>
<dbReference type="InterPro" id="IPR007727">
    <property type="entry name" value="Spo12"/>
</dbReference>